<dbReference type="Gene3D" id="2.20.25.110">
    <property type="entry name" value="S-adenosyl-L-methionine-dependent methyltransferases"/>
    <property type="match status" value="1"/>
</dbReference>
<evidence type="ECO:0000313" key="4">
    <source>
        <dbReference type="EMBL" id="RDU35451.1"/>
    </source>
</evidence>
<dbReference type="PANTHER" id="PTHR43861:SF1">
    <property type="entry name" value="TRANS-ACONITATE 2-METHYLTRANSFERASE"/>
    <property type="match status" value="1"/>
</dbReference>
<dbReference type="PANTHER" id="PTHR43861">
    <property type="entry name" value="TRANS-ACONITATE 2-METHYLTRANSFERASE-RELATED"/>
    <property type="match status" value="1"/>
</dbReference>
<gene>
    <name evidence="4" type="ORF">DRW41_18525</name>
</gene>
<proteinExistence type="predicted"/>
<dbReference type="CDD" id="cd02440">
    <property type="entry name" value="AdoMet_MTases"/>
    <property type="match status" value="1"/>
</dbReference>
<dbReference type="SUPFAM" id="SSF53335">
    <property type="entry name" value="S-adenosyl-L-methionine-dependent methyltransferases"/>
    <property type="match status" value="1"/>
</dbReference>
<feature type="domain" description="Methyltransferase" evidence="3">
    <location>
        <begin position="42"/>
        <end position="136"/>
    </location>
</feature>
<dbReference type="RefSeq" id="WP_115453514.1">
    <property type="nucleotide sequence ID" value="NZ_QNQT01000010.1"/>
</dbReference>
<sequence length="248" mass="28065">MSYGHFAYLYDGLMEEAPYDGWVRLVLDAWEKYGPCGEKSLLDLGCGTGELSLRFARNGFSVTGVDLSADMLSVARAKSEEAGLSIPFYEQDMAQLELPDSYGVIGIFCDSLNYLRKEDEVKSTFSHALSHLAPGGLLVFDVHSPQKIERGFVNHSFSLNGDSVSYIWDSFSGEEPLSVEHEISFFVLDESDGRYDRFDEMHYQRTYPPETYRDWLMEVGFKAVSITADFTNSEPKPDSERIFFIAKK</sequence>
<evidence type="ECO:0000313" key="5">
    <source>
        <dbReference type="Proteomes" id="UP000257144"/>
    </source>
</evidence>
<reference evidence="4 5" key="1">
    <citation type="submission" date="2018-07" db="EMBL/GenBank/DDBJ databases">
        <title>Bacillus sp. YLB-04 draft genome sequence.</title>
        <authorList>
            <person name="Yu L."/>
            <person name="Tang X."/>
        </authorList>
    </citation>
    <scope>NUCLEOTIDE SEQUENCE [LARGE SCALE GENOMIC DNA]</scope>
    <source>
        <strain evidence="4 5">YLB-04</strain>
    </source>
</reference>
<dbReference type="Gene3D" id="3.40.50.150">
    <property type="entry name" value="Vaccinia Virus protein VP39"/>
    <property type="match status" value="1"/>
</dbReference>
<keyword evidence="2 4" id="KW-0808">Transferase</keyword>
<keyword evidence="1 4" id="KW-0489">Methyltransferase</keyword>
<dbReference type="AlphaFoldDB" id="A0A3D8GM62"/>
<dbReference type="InterPro" id="IPR029063">
    <property type="entry name" value="SAM-dependent_MTases_sf"/>
</dbReference>
<organism evidence="4 5">
    <name type="scientific">Neobacillus piezotolerans</name>
    <dbReference type="NCBI Taxonomy" id="2259171"/>
    <lineage>
        <taxon>Bacteria</taxon>
        <taxon>Bacillati</taxon>
        <taxon>Bacillota</taxon>
        <taxon>Bacilli</taxon>
        <taxon>Bacillales</taxon>
        <taxon>Bacillaceae</taxon>
        <taxon>Neobacillus</taxon>
    </lineage>
</organism>
<evidence type="ECO:0000256" key="2">
    <source>
        <dbReference type="ARBA" id="ARBA00022679"/>
    </source>
</evidence>
<protein>
    <submittedName>
        <fullName evidence="4">SAM-dependent methyltransferase</fullName>
    </submittedName>
</protein>
<accession>A0A3D8GM62</accession>
<evidence type="ECO:0000256" key="1">
    <source>
        <dbReference type="ARBA" id="ARBA00022603"/>
    </source>
</evidence>
<dbReference type="Pfam" id="PF13649">
    <property type="entry name" value="Methyltransf_25"/>
    <property type="match status" value="1"/>
</dbReference>
<dbReference type="InterPro" id="IPR041698">
    <property type="entry name" value="Methyltransf_25"/>
</dbReference>
<dbReference type="GO" id="GO:0032259">
    <property type="term" value="P:methylation"/>
    <property type="evidence" value="ECO:0007669"/>
    <property type="project" value="UniProtKB-KW"/>
</dbReference>
<dbReference type="EMBL" id="QNQT01000010">
    <property type="protein sequence ID" value="RDU35451.1"/>
    <property type="molecule type" value="Genomic_DNA"/>
</dbReference>
<evidence type="ECO:0000259" key="3">
    <source>
        <dbReference type="Pfam" id="PF13649"/>
    </source>
</evidence>
<dbReference type="OrthoDB" id="9811589at2"/>
<keyword evidence="5" id="KW-1185">Reference proteome</keyword>
<name>A0A3D8GM62_9BACI</name>
<dbReference type="GO" id="GO:0008168">
    <property type="term" value="F:methyltransferase activity"/>
    <property type="evidence" value="ECO:0007669"/>
    <property type="project" value="UniProtKB-KW"/>
</dbReference>
<comment type="caution">
    <text evidence="4">The sequence shown here is derived from an EMBL/GenBank/DDBJ whole genome shotgun (WGS) entry which is preliminary data.</text>
</comment>
<dbReference type="Proteomes" id="UP000257144">
    <property type="component" value="Unassembled WGS sequence"/>
</dbReference>